<name>A0A9P5IJJ5_9HELO</name>
<dbReference type="EMBL" id="RCSW01000010">
    <property type="protein sequence ID" value="KAF7943770.1"/>
    <property type="molecule type" value="Genomic_DNA"/>
</dbReference>
<keyword evidence="1" id="KW-0472">Membrane</keyword>
<dbReference type="Proteomes" id="UP000710849">
    <property type="component" value="Unassembled WGS sequence"/>
</dbReference>
<evidence type="ECO:0000256" key="1">
    <source>
        <dbReference type="SAM" id="Phobius"/>
    </source>
</evidence>
<feature type="transmembrane region" description="Helical" evidence="1">
    <location>
        <begin position="64"/>
        <end position="91"/>
    </location>
</feature>
<sequence length="191" mass="21464">MATQVLPMSYVQKLQQQQRPYNVRRHKQIVAYRSPPPSKLAPSILSRPHAMHPNLQKLRIDPPILLLLVVCIVALLLWLSYGTYMVVTWYIHRLRAVKYGLEDNTNRDILMAKLDGTTYSSEENGSRRFGQAAKCSRPLTKTGDDKLEHAWTGKIADLSRHQSLSSGNACAVLGNSCKRSPSLGGRRRSAV</sequence>
<proteinExistence type="predicted"/>
<gene>
    <name evidence="2" type="ORF">EAE97_005840</name>
</gene>
<keyword evidence="3" id="KW-1185">Reference proteome</keyword>
<keyword evidence="1" id="KW-0812">Transmembrane</keyword>
<dbReference type="AlphaFoldDB" id="A0A9P5IJJ5"/>
<accession>A0A9P5IJJ5</accession>
<evidence type="ECO:0000313" key="3">
    <source>
        <dbReference type="Proteomes" id="UP000710849"/>
    </source>
</evidence>
<dbReference type="RefSeq" id="XP_038732829.1">
    <property type="nucleotide sequence ID" value="XM_038876353.1"/>
</dbReference>
<comment type="caution">
    <text evidence="2">The sequence shown here is derived from an EMBL/GenBank/DDBJ whole genome shotgun (WGS) entry which is preliminary data.</text>
</comment>
<organism evidence="2 3">
    <name type="scientific">Botrytis byssoidea</name>
    <dbReference type="NCBI Taxonomy" id="139641"/>
    <lineage>
        <taxon>Eukaryota</taxon>
        <taxon>Fungi</taxon>
        <taxon>Dikarya</taxon>
        <taxon>Ascomycota</taxon>
        <taxon>Pezizomycotina</taxon>
        <taxon>Leotiomycetes</taxon>
        <taxon>Helotiales</taxon>
        <taxon>Sclerotiniaceae</taxon>
        <taxon>Botrytis</taxon>
    </lineage>
</organism>
<reference evidence="2 3" key="1">
    <citation type="journal article" date="2020" name="Genome Biol. Evol.">
        <title>Comparative genomics of Sclerotiniaceae.</title>
        <authorList>
            <person name="Valero Jimenez C.A."/>
            <person name="Steentjes M."/>
            <person name="Scholten O.E."/>
            <person name="Van Kan J.A.L."/>
        </authorList>
    </citation>
    <scope>NUCLEOTIDE SEQUENCE [LARGE SCALE GENOMIC DNA]</scope>
    <source>
        <strain evidence="2 3">MUCL 94</strain>
    </source>
</reference>
<dbReference type="GeneID" id="62149429"/>
<keyword evidence="1" id="KW-1133">Transmembrane helix</keyword>
<protein>
    <submittedName>
        <fullName evidence="2">Uncharacterized protein</fullName>
    </submittedName>
</protein>
<evidence type="ECO:0000313" key="2">
    <source>
        <dbReference type="EMBL" id="KAF7943770.1"/>
    </source>
</evidence>